<dbReference type="Proteomes" id="UP000198582">
    <property type="component" value="Unassembled WGS sequence"/>
</dbReference>
<dbReference type="Gene3D" id="3.30.530.20">
    <property type="match status" value="1"/>
</dbReference>
<reference evidence="2" key="1">
    <citation type="submission" date="2016-10" db="EMBL/GenBank/DDBJ databases">
        <authorList>
            <person name="Varghese N."/>
            <person name="Submissions S."/>
        </authorList>
    </citation>
    <scope>NUCLEOTIDE SEQUENCE [LARGE SCALE GENOMIC DNA]</scope>
    <source>
        <strain evidence="2">DSM 44993</strain>
    </source>
</reference>
<dbReference type="InterPro" id="IPR023393">
    <property type="entry name" value="START-like_dom_sf"/>
</dbReference>
<protein>
    <submittedName>
        <fullName evidence="1">Polyketide cyclase / dehydrase and lipid transport</fullName>
    </submittedName>
</protein>
<evidence type="ECO:0000313" key="1">
    <source>
        <dbReference type="EMBL" id="SEP49918.1"/>
    </source>
</evidence>
<dbReference type="RefSeq" id="WP_091621855.1">
    <property type="nucleotide sequence ID" value="NZ_FOEF01000013.1"/>
</dbReference>
<keyword evidence="2" id="KW-1185">Reference proteome</keyword>
<evidence type="ECO:0000313" key="2">
    <source>
        <dbReference type="Proteomes" id="UP000198582"/>
    </source>
</evidence>
<dbReference type="AlphaFoldDB" id="A0A1H8YEP0"/>
<proteinExistence type="predicted"/>
<organism evidence="1 2">
    <name type="scientific">Amycolatopsis saalfeldensis</name>
    <dbReference type="NCBI Taxonomy" id="394193"/>
    <lineage>
        <taxon>Bacteria</taxon>
        <taxon>Bacillati</taxon>
        <taxon>Actinomycetota</taxon>
        <taxon>Actinomycetes</taxon>
        <taxon>Pseudonocardiales</taxon>
        <taxon>Pseudonocardiaceae</taxon>
        <taxon>Amycolatopsis</taxon>
    </lineage>
</organism>
<dbReference type="InterPro" id="IPR019587">
    <property type="entry name" value="Polyketide_cyclase/dehydratase"/>
</dbReference>
<sequence>MPGRRYSFEVNRVSKAAPAALFRLESDGSLWSTWARPLIVQSRWVSRGADDAGGVGAIRELGLWPVLVREETLEYEADRRHVYTLTGPAPFKDYRAELLLTPNAAGGTDLRWTGSFTESLPGTGPIARATLSGLIGRLATQLVKAAENGR</sequence>
<gene>
    <name evidence="1" type="ORF">SAMN04489732_113263</name>
</gene>
<dbReference type="EMBL" id="FOEF01000013">
    <property type="protein sequence ID" value="SEP49918.1"/>
    <property type="molecule type" value="Genomic_DNA"/>
</dbReference>
<dbReference type="STRING" id="394193.SAMN04489732_113263"/>
<accession>A0A1H8YEP0</accession>
<dbReference type="OrthoDB" id="3213687at2"/>
<dbReference type="CDD" id="cd07821">
    <property type="entry name" value="PYR_PYL_RCAR_like"/>
    <property type="match status" value="1"/>
</dbReference>
<dbReference type="SUPFAM" id="SSF55961">
    <property type="entry name" value="Bet v1-like"/>
    <property type="match status" value="1"/>
</dbReference>
<name>A0A1H8YEP0_9PSEU</name>
<dbReference type="Pfam" id="PF10604">
    <property type="entry name" value="Polyketide_cyc2"/>
    <property type="match status" value="1"/>
</dbReference>